<dbReference type="Pfam" id="PF00206">
    <property type="entry name" value="Lyase_1"/>
    <property type="match status" value="1"/>
</dbReference>
<dbReference type="InterPro" id="IPR024083">
    <property type="entry name" value="Fumarase/histidase_N"/>
</dbReference>
<dbReference type="InterPro" id="IPR004769">
    <property type="entry name" value="Pur_lyase"/>
</dbReference>
<dbReference type="GO" id="GO:0004018">
    <property type="term" value="F:N6-(1,2-dicarboxyethyl)AMP AMP-lyase (fumarate-forming) activity"/>
    <property type="evidence" value="ECO:0007669"/>
    <property type="project" value="UniProtKB-UniRule"/>
</dbReference>
<evidence type="ECO:0000256" key="7">
    <source>
        <dbReference type="ARBA" id="ARBA00023239"/>
    </source>
</evidence>
<comment type="pathway">
    <text evidence="1 12">Purine metabolism; IMP biosynthesis via de novo pathway; 5-amino-1-(5-phospho-D-ribosyl)imidazole-4-carboxamide from 5-amino-1-(5-phospho-D-ribosyl)imidazole-4-carboxylate: step 2/2.</text>
</comment>
<reference evidence="14 15" key="1">
    <citation type="submission" date="2016-08" db="EMBL/GenBank/DDBJ databases">
        <title>Campylobacter species from sea mammals.</title>
        <authorList>
            <person name="Gilbert M.J."/>
            <person name="Byrne B.A."/>
            <person name="Zomer A.L."/>
            <person name="Wagenaar J.A."/>
        </authorList>
    </citation>
    <scope>NUCLEOTIDE SEQUENCE [LARGE SCALE GENOMIC DNA]</scope>
    <source>
        <strain evidence="14 15">1105248</strain>
    </source>
</reference>
<evidence type="ECO:0000256" key="3">
    <source>
        <dbReference type="ARBA" id="ARBA00008273"/>
    </source>
</evidence>
<dbReference type="AlphaFoldDB" id="A0AAX0LCC8"/>
<dbReference type="CDD" id="cd01360">
    <property type="entry name" value="Adenylsuccinate_lyase_1"/>
    <property type="match status" value="1"/>
</dbReference>
<dbReference type="EC" id="4.3.2.2" evidence="4 11"/>
<evidence type="ECO:0000256" key="8">
    <source>
        <dbReference type="ARBA" id="ARBA00024477"/>
    </source>
</evidence>
<dbReference type="Pfam" id="PF10397">
    <property type="entry name" value="ADSL_C"/>
    <property type="match status" value="1"/>
</dbReference>
<evidence type="ECO:0000259" key="13">
    <source>
        <dbReference type="SMART" id="SM00998"/>
    </source>
</evidence>
<dbReference type="InterPro" id="IPR008948">
    <property type="entry name" value="L-Aspartase-like"/>
</dbReference>
<dbReference type="FunFam" id="1.10.40.30:FF:000007">
    <property type="entry name" value="Adenylosuccinate lyase"/>
    <property type="match status" value="1"/>
</dbReference>
<evidence type="ECO:0000256" key="4">
    <source>
        <dbReference type="ARBA" id="ARBA00012339"/>
    </source>
</evidence>
<dbReference type="Gene3D" id="1.10.40.30">
    <property type="entry name" value="Fumarase/aspartase (C-terminal domain)"/>
    <property type="match status" value="1"/>
</dbReference>
<accession>A0AAX0LCC8</accession>
<dbReference type="SMART" id="SM00998">
    <property type="entry name" value="ADSL_C"/>
    <property type="match status" value="1"/>
</dbReference>
<evidence type="ECO:0000256" key="11">
    <source>
        <dbReference type="NCBIfam" id="TIGR00928"/>
    </source>
</evidence>
<dbReference type="PRINTS" id="PR00145">
    <property type="entry name" value="ARGSUCLYASE"/>
</dbReference>
<evidence type="ECO:0000256" key="2">
    <source>
        <dbReference type="ARBA" id="ARBA00004734"/>
    </source>
</evidence>
<dbReference type="EMBL" id="MCRK01000004">
    <property type="protein sequence ID" value="OPA82080.1"/>
    <property type="molecule type" value="Genomic_DNA"/>
</dbReference>
<protein>
    <recommendedName>
        <fullName evidence="5 11">Adenylosuccinate lyase</fullName>
        <shortName evidence="12">ASL</shortName>
        <ecNumber evidence="4 11">4.3.2.2</ecNumber>
    </recommendedName>
    <alternativeName>
        <fullName evidence="9 12">Adenylosuccinase</fullName>
    </alternativeName>
</protein>
<dbReference type="NCBIfam" id="TIGR00928">
    <property type="entry name" value="purB"/>
    <property type="match status" value="1"/>
</dbReference>
<dbReference type="GO" id="GO:0005829">
    <property type="term" value="C:cytosol"/>
    <property type="evidence" value="ECO:0007669"/>
    <property type="project" value="TreeGrafter"/>
</dbReference>
<keyword evidence="6 12" id="KW-0658">Purine biosynthesis</keyword>
<dbReference type="InterPro" id="IPR022761">
    <property type="entry name" value="Fumarate_lyase_N"/>
</dbReference>
<dbReference type="Proteomes" id="UP000189728">
    <property type="component" value="Unassembled WGS sequence"/>
</dbReference>
<dbReference type="InterPro" id="IPR000362">
    <property type="entry name" value="Fumarate_lyase_fam"/>
</dbReference>
<dbReference type="InterPro" id="IPR019468">
    <property type="entry name" value="AdenyloSucc_lyase_C"/>
</dbReference>
<evidence type="ECO:0000256" key="9">
    <source>
        <dbReference type="ARBA" id="ARBA00030717"/>
    </source>
</evidence>
<evidence type="ECO:0000256" key="6">
    <source>
        <dbReference type="ARBA" id="ARBA00022755"/>
    </source>
</evidence>
<dbReference type="Gene3D" id="1.20.200.10">
    <property type="entry name" value="Fumarase/aspartase (Central domain)"/>
    <property type="match status" value="1"/>
</dbReference>
<evidence type="ECO:0000256" key="5">
    <source>
        <dbReference type="ARBA" id="ARBA00017058"/>
    </source>
</evidence>
<dbReference type="GO" id="GO:0044208">
    <property type="term" value="P:'de novo' AMP biosynthetic process"/>
    <property type="evidence" value="ECO:0007669"/>
    <property type="project" value="TreeGrafter"/>
</dbReference>
<comment type="catalytic activity">
    <reaction evidence="10">
        <text>N(6)-(1,2-dicarboxyethyl)-AMP = fumarate + AMP</text>
        <dbReference type="Rhea" id="RHEA:16853"/>
        <dbReference type="ChEBI" id="CHEBI:29806"/>
        <dbReference type="ChEBI" id="CHEBI:57567"/>
        <dbReference type="ChEBI" id="CHEBI:456215"/>
        <dbReference type="EC" id="4.3.2.2"/>
    </reaction>
    <physiologicalReaction direction="left-to-right" evidence="10">
        <dbReference type="Rhea" id="RHEA:16854"/>
    </physiologicalReaction>
</comment>
<evidence type="ECO:0000256" key="12">
    <source>
        <dbReference type="RuleBase" id="RU361172"/>
    </source>
</evidence>
<comment type="catalytic activity">
    <reaction evidence="8">
        <text>(2S)-2-[5-amino-1-(5-phospho-beta-D-ribosyl)imidazole-4-carboxamido]succinate = 5-amino-1-(5-phospho-beta-D-ribosyl)imidazole-4-carboxamide + fumarate</text>
        <dbReference type="Rhea" id="RHEA:23920"/>
        <dbReference type="ChEBI" id="CHEBI:29806"/>
        <dbReference type="ChEBI" id="CHEBI:58443"/>
        <dbReference type="ChEBI" id="CHEBI:58475"/>
        <dbReference type="EC" id="4.3.2.2"/>
    </reaction>
    <physiologicalReaction direction="left-to-right" evidence="8">
        <dbReference type="Rhea" id="RHEA:23921"/>
    </physiologicalReaction>
</comment>
<dbReference type="PROSITE" id="PS00163">
    <property type="entry name" value="FUMARATE_LYASES"/>
    <property type="match status" value="1"/>
</dbReference>
<proteinExistence type="inferred from homology"/>
<comment type="similarity">
    <text evidence="3 12">Belongs to the lyase 1 family. Adenylosuccinate lyase subfamily.</text>
</comment>
<dbReference type="PANTHER" id="PTHR43172">
    <property type="entry name" value="ADENYLOSUCCINATE LYASE"/>
    <property type="match status" value="1"/>
</dbReference>
<feature type="domain" description="Adenylosuccinate lyase C-terminal" evidence="13">
    <location>
        <begin position="349"/>
        <end position="441"/>
    </location>
</feature>
<name>A0AAX0LCC8_9BACT</name>
<organism evidence="14 15">
    <name type="scientific">Campylobacter pinnipediorum subsp. pinnipediorum</name>
    <dbReference type="NCBI Taxonomy" id="1660067"/>
    <lineage>
        <taxon>Bacteria</taxon>
        <taxon>Pseudomonadati</taxon>
        <taxon>Campylobacterota</taxon>
        <taxon>Epsilonproteobacteria</taxon>
        <taxon>Campylobacterales</taxon>
        <taxon>Campylobacteraceae</taxon>
        <taxon>Campylobacter</taxon>
    </lineage>
</organism>
<dbReference type="FunFam" id="1.20.200.10:FF:000008">
    <property type="entry name" value="Adenylosuccinate lyase"/>
    <property type="match status" value="1"/>
</dbReference>
<dbReference type="Gene3D" id="1.10.275.10">
    <property type="entry name" value="Fumarase/aspartase (N-terminal domain)"/>
    <property type="match status" value="1"/>
</dbReference>
<dbReference type="InterPro" id="IPR020557">
    <property type="entry name" value="Fumarate_lyase_CS"/>
</dbReference>
<comment type="pathway">
    <text evidence="2 12">Purine metabolism; AMP biosynthesis via de novo pathway; AMP from IMP: step 2/2.</text>
</comment>
<keyword evidence="7 12" id="KW-0456">Lyase</keyword>
<sequence>MVERYSRKEMADKWSMQAKYDAWLKVELAAVKSWNKLGFISDDDCEKIVKNAKFDISRIDEIEKTTKHDVIAFLTSVSESLGGESRFVHFGMTSSDCIDTAVALQIKDSLELIIRNVNELLSALKTRALEHKKTLMVGRSHGIHGEPITFGLVLAIWFDEIKRALELLEHSKKVISVGMISGAMGNFAHAPLELEELVCDELDLSPAPASNQVIQRDRYAQVMNAIAILASSCEKIAVAVRHYQRTEVYEAEEYFSPGQKGSSAMPHKRNPVLSENITGLCRVLRSYAIPAMENVALWHERDISHSSVERFMLPDSFITADFMLHRLTNLIKNLVVYPENMMKNLNLTGGLVFSQRVLLELPKRGVSREDSYKIVQRNAMKVWADLQQNRPAINENGESLFLQNLLNDEDLNKSLTQDDIRSCFEYEYYTKNVDRIFNRVFK</sequence>
<dbReference type="GO" id="GO:0070626">
    <property type="term" value="F:(S)-2-(5-amino-1-(5-phospho-D-ribosyl)imidazole-4-carboxamido) succinate lyase (fumarate-forming) activity"/>
    <property type="evidence" value="ECO:0007669"/>
    <property type="project" value="TreeGrafter"/>
</dbReference>
<gene>
    <name evidence="14" type="ORF">BFG04_07745</name>
</gene>
<evidence type="ECO:0000313" key="15">
    <source>
        <dbReference type="Proteomes" id="UP000189728"/>
    </source>
</evidence>
<dbReference type="PANTHER" id="PTHR43172:SF1">
    <property type="entry name" value="ADENYLOSUCCINATE LYASE"/>
    <property type="match status" value="1"/>
</dbReference>
<dbReference type="RefSeq" id="WP_078415166.1">
    <property type="nucleotide sequence ID" value="NZ_MCRK01000004.1"/>
</dbReference>
<evidence type="ECO:0000256" key="1">
    <source>
        <dbReference type="ARBA" id="ARBA00004706"/>
    </source>
</evidence>
<evidence type="ECO:0000313" key="14">
    <source>
        <dbReference type="EMBL" id="OPA82080.1"/>
    </source>
</evidence>
<dbReference type="PRINTS" id="PR00149">
    <property type="entry name" value="FUMRATELYASE"/>
</dbReference>
<comment type="caution">
    <text evidence="14">The sequence shown here is derived from an EMBL/GenBank/DDBJ whole genome shotgun (WGS) entry which is preliminary data.</text>
</comment>
<dbReference type="SUPFAM" id="SSF48557">
    <property type="entry name" value="L-aspartase-like"/>
    <property type="match status" value="1"/>
</dbReference>
<evidence type="ECO:0000256" key="10">
    <source>
        <dbReference type="ARBA" id="ARBA00049115"/>
    </source>
</evidence>